<feature type="compositionally biased region" description="Polar residues" evidence="2">
    <location>
        <begin position="214"/>
        <end position="225"/>
    </location>
</feature>
<gene>
    <name evidence="4" type="ORF">V2H45_19370</name>
</gene>
<keyword evidence="1" id="KW-0732">Signal</keyword>
<dbReference type="InterPro" id="IPR037873">
    <property type="entry name" value="BamE-like"/>
</dbReference>
<protein>
    <recommendedName>
        <fullName evidence="6">DUF3862 domain-containing protein</fullName>
    </recommendedName>
</protein>
<evidence type="ECO:0000313" key="5">
    <source>
        <dbReference type="Proteomes" id="UP001333818"/>
    </source>
</evidence>
<proteinExistence type="predicted"/>
<evidence type="ECO:0000256" key="1">
    <source>
        <dbReference type="ARBA" id="ARBA00022729"/>
    </source>
</evidence>
<evidence type="ECO:0000256" key="2">
    <source>
        <dbReference type="SAM" id="MobiDB-lite"/>
    </source>
</evidence>
<comment type="caution">
    <text evidence="4">The sequence shown here is derived from an EMBL/GenBank/DDBJ whole genome shotgun (WGS) entry which is preliminary data.</text>
</comment>
<keyword evidence="3" id="KW-0472">Membrane</keyword>
<keyword evidence="3" id="KW-1133">Transmembrane helix</keyword>
<dbReference type="RefSeq" id="WP_330485344.1">
    <property type="nucleotide sequence ID" value="NZ_JAZBJZ010000100.1"/>
</dbReference>
<organism evidence="4 5">
    <name type="scientific">Tumidithrix elongata BACA0141</name>
    <dbReference type="NCBI Taxonomy" id="2716417"/>
    <lineage>
        <taxon>Bacteria</taxon>
        <taxon>Bacillati</taxon>
        <taxon>Cyanobacteriota</taxon>
        <taxon>Cyanophyceae</taxon>
        <taxon>Pseudanabaenales</taxon>
        <taxon>Pseudanabaenaceae</taxon>
        <taxon>Tumidithrix</taxon>
        <taxon>Tumidithrix elongata</taxon>
    </lineage>
</organism>
<sequence length="320" mass="34448">MPQLPTAELAQQGDAKAIAELLSKSLLPYDIAVDANLMDGCLLLHLISIQVMDQVKLMALIKAELDPLRIESITKVKVHGWREDPVIHERRLFWTEQFKLEPPEKSSPKSEIAAQQPSEESTFNQVIHEIAQKREVSSDVTSGDRAKIDRSDLASTSDTLTRDAIASHALSESTPVSGTSSKSGTWQLLLLGLSIVILGLAIGVVIRVFTAKSNSSPPAPLTDTSPTPPVQASPSPGTAVTPDANQTTEVKITLDKFKQIKDGMTLQQVTDIIGSQGKLIAESKLGDSTGQVYSWKNPQGSNAIIEFKNGRVVAKAQAGL</sequence>
<evidence type="ECO:0000256" key="3">
    <source>
        <dbReference type="SAM" id="Phobius"/>
    </source>
</evidence>
<reference evidence="4" key="1">
    <citation type="submission" date="2024-01" db="EMBL/GenBank/DDBJ databases">
        <title>Bank of Algae and Cyanobacteria of the Azores (BACA) strain genomes.</title>
        <authorList>
            <person name="Luz R."/>
            <person name="Cordeiro R."/>
            <person name="Fonseca A."/>
            <person name="Goncalves V."/>
        </authorList>
    </citation>
    <scope>NUCLEOTIDE SEQUENCE</scope>
    <source>
        <strain evidence="4">BACA0141</strain>
    </source>
</reference>
<accession>A0AAW9Q2W2</accession>
<dbReference type="Proteomes" id="UP001333818">
    <property type="component" value="Unassembled WGS sequence"/>
</dbReference>
<feature type="compositionally biased region" description="Polar residues" evidence="2">
    <location>
        <begin position="113"/>
        <end position="122"/>
    </location>
</feature>
<evidence type="ECO:0000313" key="4">
    <source>
        <dbReference type="EMBL" id="MEE3718908.1"/>
    </source>
</evidence>
<evidence type="ECO:0008006" key="6">
    <source>
        <dbReference type="Google" id="ProtNLM"/>
    </source>
</evidence>
<feature type="region of interest" description="Disordered" evidence="2">
    <location>
        <begin position="102"/>
        <end position="122"/>
    </location>
</feature>
<keyword evidence="5" id="KW-1185">Reference proteome</keyword>
<feature type="transmembrane region" description="Helical" evidence="3">
    <location>
        <begin position="186"/>
        <end position="209"/>
    </location>
</feature>
<feature type="region of interest" description="Disordered" evidence="2">
    <location>
        <begin position="214"/>
        <end position="244"/>
    </location>
</feature>
<feature type="compositionally biased region" description="Polar residues" evidence="2">
    <location>
        <begin position="232"/>
        <end position="244"/>
    </location>
</feature>
<dbReference type="Gene3D" id="3.30.1450.10">
    <property type="match status" value="1"/>
</dbReference>
<name>A0AAW9Q2W2_9CYAN</name>
<dbReference type="EMBL" id="JAZBJZ010000100">
    <property type="protein sequence ID" value="MEE3718908.1"/>
    <property type="molecule type" value="Genomic_DNA"/>
</dbReference>
<keyword evidence="3" id="KW-0812">Transmembrane</keyword>
<dbReference type="AlphaFoldDB" id="A0AAW9Q2W2"/>